<evidence type="ECO:0000313" key="3">
    <source>
        <dbReference type="Proteomes" id="UP000198825"/>
    </source>
</evidence>
<keyword evidence="2" id="KW-0378">Hydrolase</keyword>
<dbReference type="OrthoDB" id="5524117at2"/>
<dbReference type="STRING" id="546874.SAMN04488544_4079"/>
<dbReference type="Pfam" id="PF05685">
    <property type="entry name" value="Uma2"/>
    <property type="match status" value="1"/>
</dbReference>
<proteinExistence type="predicted"/>
<keyword evidence="3" id="KW-1185">Reference proteome</keyword>
<dbReference type="Gene3D" id="3.90.1570.10">
    <property type="entry name" value="tt1808, chain A"/>
    <property type="match status" value="1"/>
</dbReference>
<sequence>MTAAELPVLRWTAEEFVDAWEAGAFADRHRVQLVDGEVWDLGPIQGWHGDATARMARLLHADGIVVTTRTLPMPRSMPDPDAWVLRSGAEPVGSVRGYATYDPADVLLVVEVSDATLRADLTSKAAVYAEGGVAHYWVLARDALHVHEGPSAHGYARVRVLGPEDAVTLPYVDRELTVQDLLGG</sequence>
<dbReference type="PANTHER" id="PTHR35400:SF3">
    <property type="entry name" value="SLL1072 PROTEIN"/>
    <property type="match status" value="1"/>
</dbReference>
<organism evidence="2 3">
    <name type="scientific">Microlunatus sagamiharensis</name>
    <dbReference type="NCBI Taxonomy" id="546874"/>
    <lineage>
        <taxon>Bacteria</taxon>
        <taxon>Bacillati</taxon>
        <taxon>Actinomycetota</taxon>
        <taxon>Actinomycetes</taxon>
        <taxon>Propionibacteriales</taxon>
        <taxon>Propionibacteriaceae</taxon>
        <taxon>Microlunatus</taxon>
    </lineage>
</organism>
<evidence type="ECO:0000313" key="2">
    <source>
        <dbReference type="EMBL" id="SDV04996.1"/>
    </source>
</evidence>
<dbReference type="RefSeq" id="WP_091078835.1">
    <property type="nucleotide sequence ID" value="NZ_LT629799.1"/>
</dbReference>
<dbReference type="InterPro" id="IPR011335">
    <property type="entry name" value="Restrct_endonuc-II-like"/>
</dbReference>
<dbReference type="EMBL" id="LT629799">
    <property type="protein sequence ID" value="SDV04996.1"/>
    <property type="molecule type" value="Genomic_DNA"/>
</dbReference>
<dbReference type="InterPro" id="IPR012296">
    <property type="entry name" value="Nuclease_put_TT1808"/>
</dbReference>
<protein>
    <submittedName>
        <fullName evidence="2">Endonuclease, Uma2 family (Restriction endonuclease fold)</fullName>
    </submittedName>
</protein>
<dbReference type="SUPFAM" id="SSF52980">
    <property type="entry name" value="Restriction endonuclease-like"/>
    <property type="match status" value="1"/>
</dbReference>
<dbReference type="AlphaFoldDB" id="A0A1H2NJL5"/>
<dbReference type="PANTHER" id="PTHR35400">
    <property type="entry name" value="SLR1083 PROTEIN"/>
    <property type="match status" value="1"/>
</dbReference>
<dbReference type="InterPro" id="IPR008538">
    <property type="entry name" value="Uma2"/>
</dbReference>
<feature type="domain" description="Putative restriction endonuclease" evidence="1">
    <location>
        <begin position="14"/>
        <end position="176"/>
    </location>
</feature>
<keyword evidence="2" id="KW-0540">Nuclease</keyword>
<reference evidence="3" key="1">
    <citation type="submission" date="2016-10" db="EMBL/GenBank/DDBJ databases">
        <authorList>
            <person name="Varghese N."/>
            <person name="Submissions S."/>
        </authorList>
    </citation>
    <scope>NUCLEOTIDE SEQUENCE [LARGE SCALE GENOMIC DNA]</scope>
    <source>
        <strain evidence="3">DSM 21743</strain>
    </source>
</reference>
<accession>A0A1H2NJL5</accession>
<name>A0A1H2NJL5_9ACTN</name>
<dbReference type="CDD" id="cd06260">
    <property type="entry name" value="DUF820-like"/>
    <property type="match status" value="1"/>
</dbReference>
<gene>
    <name evidence="2" type="ORF">SAMN04488544_4079</name>
</gene>
<dbReference type="GO" id="GO:0004519">
    <property type="term" value="F:endonuclease activity"/>
    <property type="evidence" value="ECO:0007669"/>
    <property type="project" value="UniProtKB-KW"/>
</dbReference>
<dbReference type="Proteomes" id="UP000198825">
    <property type="component" value="Chromosome I"/>
</dbReference>
<keyword evidence="2" id="KW-0255">Endonuclease</keyword>
<evidence type="ECO:0000259" key="1">
    <source>
        <dbReference type="Pfam" id="PF05685"/>
    </source>
</evidence>